<dbReference type="InterPro" id="IPR008928">
    <property type="entry name" value="6-hairpin_glycosidase_sf"/>
</dbReference>
<dbReference type="AlphaFoldDB" id="A0A0E9LYZ1"/>
<dbReference type="PANTHER" id="PTHR41814">
    <property type="entry name" value="EXPRESSED PROTEIN"/>
    <property type="match status" value="1"/>
</dbReference>
<evidence type="ECO:0000313" key="2">
    <source>
        <dbReference type="EMBL" id="GAO30085.1"/>
    </source>
</evidence>
<dbReference type="Pfam" id="PF07470">
    <property type="entry name" value="Glyco_hydro_88"/>
    <property type="match status" value="1"/>
</dbReference>
<keyword evidence="3" id="KW-1185">Reference proteome</keyword>
<reference evidence="2 3" key="1">
    <citation type="journal article" date="2015" name="Microbes Environ.">
        <title>Distribution and evolution of nitrogen fixation genes in the phylum bacteroidetes.</title>
        <authorList>
            <person name="Inoue J."/>
            <person name="Oshima K."/>
            <person name="Suda W."/>
            <person name="Sakamoto M."/>
            <person name="Iino T."/>
            <person name="Noda S."/>
            <person name="Hongoh Y."/>
            <person name="Hattori M."/>
            <person name="Ohkuma M."/>
        </authorList>
    </citation>
    <scope>NUCLEOTIDE SEQUENCE [LARGE SCALE GENOMIC DNA]</scope>
    <source>
        <strain evidence="2">JCM 15548</strain>
    </source>
</reference>
<dbReference type="EMBL" id="BAZW01000017">
    <property type="protein sequence ID" value="GAO30085.1"/>
    <property type="molecule type" value="Genomic_DNA"/>
</dbReference>
<comment type="caution">
    <text evidence="2">The sequence shown here is derived from an EMBL/GenBank/DDBJ whole genome shotgun (WGS) entry which is preliminary data.</text>
</comment>
<dbReference type="STRING" id="1236989.JCM15548_12332"/>
<dbReference type="PANTHER" id="PTHR41814:SF1">
    <property type="entry name" value="CELLULASE"/>
    <property type="match status" value="1"/>
</dbReference>
<name>A0A0E9LYZ1_9BACT</name>
<organism evidence="2 3">
    <name type="scientific">Geofilum rubicundum JCM 15548</name>
    <dbReference type="NCBI Taxonomy" id="1236989"/>
    <lineage>
        <taxon>Bacteria</taxon>
        <taxon>Pseudomonadati</taxon>
        <taxon>Bacteroidota</taxon>
        <taxon>Bacteroidia</taxon>
        <taxon>Marinilabiliales</taxon>
        <taxon>Marinilabiliaceae</taxon>
        <taxon>Geofilum</taxon>
    </lineage>
</organism>
<keyword evidence="1" id="KW-0378">Hydrolase</keyword>
<dbReference type="Gene3D" id="1.50.10.10">
    <property type="match status" value="1"/>
</dbReference>
<dbReference type="RefSeq" id="WP_062124822.1">
    <property type="nucleotide sequence ID" value="NZ_BAZW01000017.1"/>
</dbReference>
<dbReference type="GO" id="GO:0005975">
    <property type="term" value="P:carbohydrate metabolic process"/>
    <property type="evidence" value="ECO:0007669"/>
    <property type="project" value="InterPro"/>
</dbReference>
<dbReference type="InterPro" id="IPR012341">
    <property type="entry name" value="6hp_glycosidase-like_sf"/>
</dbReference>
<sequence length="362" mass="40594">MKRRDFLIRSGLSSSALLLPSLLSATKNKHAHAENLSSFYTPIRQKVMMAMLSTQKQNWEHGIATQAFVEIGDVPMMTLMAKEAVLRQDSDGRLAVLGIANGITDSATPGEAVLRTSVLLKDERLKEAADRMLNYFFSQAPKTKEGLVHHSHHGPEVWADSMYMLPPFLAYAGFPKEALKQLNGIREHLWIEDLSLFAYRWNDESQTISNDKIWGLANGHAIHGMTKLIEYLPASMEQERALLISNVKQHLNGCLNVMRDDYLFHDALNDPHTFIETSLAERLAYTLFKGIEQGWLNQQHLTTALNMRKAIYSSIDEFGFITGVPGPPSYSIAGTSTEGQAFFLIMEAAYESLMKKKSSSNL</sequence>
<dbReference type="GO" id="GO:0016787">
    <property type="term" value="F:hydrolase activity"/>
    <property type="evidence" value="ECO:0007669"/>
    <property type="project" value="UniProtKB-KW"/>
</dbReference>
<dbReference type="InterPro" id="IPR010905">
    <property type="entry name" value="Glyco_hydro_88"/>
</dbReference>
<gene>
    <name evidence="2" type="ORF">JCM15548_12332</name>
</gene>
<protein>
    <submittedName>
        <fullName evidence="2">Rhamnogalacturonides degradation protein RhiN</fullName>
    </submittedName>
</protein>
<evidence type="ECO:0000256" key="1">
    <source>
        <dbReference type="ARBA" id="ARBA00022801"/>
    </source>
</evidence>
<evidence type="ECO:0000313" key="3">
    <source>
        <dbReference type="Proteomes" id="UP000032900"/>
    </source>
</evidence>
<dbReference type="Proteomes" id="UP000032900">
    <property type="component" value="Unassembled WGS sequence"/>
</dbReference>
<proteinExistence type="predicted"/>
<dbReference type="SUPFAM" id="SSF48208">
    <property type="entry name" value="Six-hairpin glycosidases"/>
    <property type="match status" value="1"/>
</dbReference>
<dbReference type="OrthoDB" id="6381507at2"/>
<accession>A0A0E9LYZ1</accession>